<dbReference type="InterPro" id="IPR051010">
    <property type="entry name" value="BCAA_transport"/>
</dbReference>
<reference evidence="3" key="1">
    <citation type="submission" date="2020-05" db="EMBL/GenBank/DDBJ databases">
        <authorList>
            <person name="Chiriac C."/>
            <person name="Salcher M."/>
            <person name="Ghai R."/>
            <person name="Kavagutti S V."/>
        </authorList>
    </citation>
    <scope>NUCLEOTIDE SEQUENCE</scope>
</reference>
<name>A0A6J7PN22_9ZZZZ</name>
<keyword evidence="1" id="KW-0732">Signal</keyword>
<organism evidence="3">
    <name type="scientific">freshwater metagenome</name>
    <dbReference type="NCBI Taxonomy" id="449393"/>
    <lineage>
        <taxon>unclassified sequences</taxon>
        <taxon>metagenomes</taxon>
        <taxon>ecological metagenomes</taxon>
    </lineage>
</organism>
<dbReference type="PANTHER" id="PTHR30483:SF6">
    <property type="entry name" value="PERIPLASMIC BINDING PROTEIN OF ABC TRANSPORTER FOR NATURAL AMINO ACIDS"/>
    <property type="match status" value="1"/>
</dbReference>
<dbReference type="Gene3D" id="3.40.50.2300">
    <property type="match status" value="2"/>
</dbReference>
<dbReference type="Pfam" id="PF13458">
    <property type="entry name" value="Peripla_BP_6"/>
    <property type="match status" value="1"/>
</dbReference>
<sequence length="427" mass="43616">MNRRKSLLAVSAGAALAMTLAACGGSSGGGTSSSAAASSDSASASASETTAPVGEPIVLGTSLPLTGPLGVFGPPIQAGYEQAVKAINDAGGVDVGGTMRPLSLVVKDNKSDPTVVTSTTKSLITDDGAVALLGSVTPPLTIPFSVVADQEQIPALSGLTPTLAWKGANTAGWKYAYDVFIDEVEQTAVNFQASDLVENNKKVYLFMDTEEDGKAMGALWEAQAGKYGYTIVGRSDFPPGTTDFSQFVQKAKATGADVVIAQVIPPDAVALWKSMKALKYQPKTAWPEKAGVVGFNQSAGPLAEGASTFGWWAPKNGNVGGEAVYDANKAQFGEGLATAAVISSYAMVQVMVDAISRAGSTDPDAINKALGETKDLATVLAVITLGADHRGVIPANAVQWQGAAQPIVWPADQATATMLAPVPGLAP</sequence>
<dbReference type="SUPFAM" id="SSF53822">
    <property type="entry name" value="Periplasmic binding protein-like I"/>
    <property type="match status" value="1"/>
</dbReference>
<accession>A0A6J7PN22</accession>
<evidence type="ECO:0000256" key="1">
    <source>
        <dbReference type="ARBA" id="ARBA00022729"/>
    </source>
</evidence>
<dbReference type="PANTHER" id="PTHR30483">
    <property type="entry name" value="LEUCINE-SPECIFIC-BINDING PROTEIN"/>
    <property type="match status" value="1"/>
</dbReference>
<proteinExistence type="predicted"/>
<dbReference type="AlphaFoldDB" id="A0A6J7PN22"/>
<dbReference type="InterPro" id="IPR028081">
    <property type="entry name" value="Leu-bd"/>
</dbReference>
<gene>
    <name evidence="3" type="ORF">UFOPK3992_00983</name>
</gene>
<protein>
    <submittedName>
        <fullName evidence="3">Unannotated protein</fullName>
    </submittedName>
</protein>
<evidence type="ECO:0000313" key="3">
    <source>
        <dbReference type="EMBL" id="CAB5005875.1"/>
    </source>
</evidence>
<evidence type="ECO:0000259" key="2">
    <source>
        <dbReference type="Pfam" id="PF13458"/>
    </source>
</evidence>
<feature type="domain" description="Leucine-binding protein" evidence="2">
    <location>
        <begin position="56"/>
        <end position="401"/>
    </location>
</feature>
<dbReference type="PROSITE" id="PS51257">
    <property type="entry name" value="PROKAR_LIPOPROTEIN"/>
    <property type="match status" value="1"/>
</dbReference>
<dbReference type="EMBL" id="CAFBOZ010000127">
    <property type="protein sequence ID" value="CAB5005875.1"/>
    <property type="molecule type" value="Genomic_DNA"/>
</dbReference>
<dbReference type="InterPro" id="IPR028082">
    <property type="entry name" value="Peripla_BP_I"/>
</dbReference>